<protein>
    <submittedName>
        <fullName evidence="1">Polygalacturonase-like</fullName>
    </submittedName>
</protein>
<accession>A0ACC1YL59</accession>
<evidence type="ECO:0000313" key="2">
    <source>
        <dbReference type="Proteomes" id="UP001164539"/>
    </source>
</evidence>
<name>A0ACC1YL59_MELAZ</name>
<gene>
    <name evidence="1" type="ORF">OWV82_007204</name>
</gene>
<reference evidence="1 2" key="1">
    <citation type="journal article" date="2023" name="Science">
        <title>Complex scaffold remodeling in plant triterpene biosynthesis.</title>
        <authorList>
            <person name="De La Pena R."/>
            <person name="Hodgson H."/>
            <person name="Liu J.C."/>
            <person name="Stephenson M.J."/>
            <person name="Martin A.C."/>
            <person name="Owen C."/>
            <person name="Harkess A."/>
            <person name="Leebens-Mack J."/>
            <person name="Jimenez L.E."/>
            <person name="Osbourn A."/>
            <person name="Sattely E.S."/>
        </authorList>
    </citation>
    <scope>NUCLEOTIDE SEQUENCE [LARGE SCALE GENOMIC DNA]</scope>
    <source>
        <strain evidence="2">cv. JPN11</strain>
        <tissue evidence="1">Leaf</tissue>
    </source>
</reference>
<dbReference type="Proteomes" id="UP001164539">
    <property type="component" value="Chromosome 3"/>
</dbReference>
<comment type="caution">
    <text evidence="1">The sequence shown here is derived from an EMBL/GenBank/DDBJ whole genome shotgun (WGS) entry which is preliminary data.</text>
</comment>
<proteinExistence type="predicted"/>
<organism evidence="1 2">
    <name type="scientific">Melia azedarach</name>
    <name type="common">Chinaberry tree</name>
    <dbReference type="NCBI Taxonomy" id="155640"/>
    <lineage>
        <taxon>Eukaryota</taxon>
        <taxon>Viridiplantae</taxon>
        <taxon>Streptophyta</taxon>
        <taxon>Embryophyta</taxon>
        <taxon>Tracheophyta</taxon>
        <taxon>Spermatophyta</taxon>
        <taxon>Magnoliopsida</taxon>
        <taxon>eudicotyledons</taxon>
        <taxon>Gunneridae</taxon>
        <taxon>Pentapetalae</taxon>
        <taxon>rosids</taxon>
        <taxon>malvids</taxon>
        <taxon>Sapindales</taxon>
        <taxon>Meliaceae</taxon>
        <taxon>Melia</taxon>
    </lineage>
</organism>
<keyword evidence="2" id="KW-1185">Reference proteome</keyword>
<evidence type="ECO:0000313" key="1">
    <source>
        <dbReference type="EMBL" id="KAJ4723883.1"/>
    </source>
</evidence>
<sequence length="272" mass="29035">MAPAGAALCLGLMELLLLRQVIRLLATQDSGFCSTRSTVLAYTGGTFDAKGAGYWACRKAGKSCPPPTRVSWSPNTDGIHIQSSTGITISNSAIRTGDDCISIGPGTKNLWIERITCGPGHGISIGSLGDYLVEEGVENVTVTVSVFTRTQNGLRIKTWARPSNGFVRNIRFQNIRMRSVFNPIIIDQNYCPDYRCPHQSSGVKISGVTYKNIKGTSAKEVAVSLGCSPSKPCTGIKLQDINLTYFNKSATAYCKNAQGSSNGIVVPGSCLS</sequence>
<dbReference type="EMBL" id="CM051396">
    <property type="protein sequence ID" value="KAJ4723883.1"/>
    <property type="molecule type" value="Genomic_DNA"/>
</dbReference>